<keyword evidence="1" id="KW-0677">Repeat</keyword>
<dbReference type="SUPFAM" id="SSF69360">
    <property type="entry name" value="Cell wall binding repeat"/>
    <property type="match status" value="2"/>
</dbReference>
<dbReference type="Pfam" id="PF19085">
    <property type="entry name" value="Choline_bind_2"/>
    <property type="match status" value="1"/>
</dbReference>
<dbReference type="RefSeq" id="WP_002587352.1">
    <property type="nucleotide sequence ID" value="NZ_KB850990.1"/>
</dbReference>
<feature type="repeat" description="Cell wall-binding" evidence="2">
    <location>
        <begin position="35"/>
        <end position="54"/>
    </location>
</feature>
<dbReference type="HOGENOM" id="CLU_030404_1_0_9"/>
<proteinExistence type="predicted"/>
<evidence type="ECO:0000313" key="5">
    <source>
        <dbReference type="Proteomes" id="UP000013085"/>
    </source>
</evidence>
<comment type="caution">
    <text evidence="4">The sequence shown here is derived from an EMBL/GenBank/DDBJ whole genome shotgun (WGS) entry which is preliminary data.</text>
</comment>
<dbReference type="Pfam" id="PF01473">
    <property type="entry name" value="Choline_bind_1"/>
    <property type="match status" value="2"/>
</dbReference>
<feature type="signal peptide" evidence="3">
    <location>
        <begin position="1"/>
        <end position="33"/>
    </location>
</feature>
<dbReference type="EMBL" id="AGYR01000061">
    <property type="protein sequence ID" value="ENZ08432.1"/>
    <property type="molecule type" value="Genomic_DNA"/>
</dbReference>
<reference evidence="4 5" key="1">
    <citation type="submission" date="2013-01" db="EMBL/GenBank/DDBJ databases">
        <title>The Genome Sequence of Clostridium clostridioforme 90A8.</title>
        <authorList>
            <consortium name="The Broad Institute Genome Sequencing Platform"/>
            <person name="Earl A."/>
            <person name="Ward D."/>
            <person name="Feldgarden M."/>
            <person name="Gevers D."/>
            <person name="Courvalin P."/>
            <person name="Lambert T."/>
            <person name="Walker B."/>
            <person name="Young S.K."/>
            <person name="Zeng Q."/>
            <person name="Gargeya S."/>
            <person name="Fitzgerald M."/>
            <person name="Haas B."/>
            <person name="Abouelleil A."/>
            <person name="Alvarado L."/>
            <person name="Arachchi H.M."/>
            <person name="Berlin A.M."/>
            <person name="Chapman S.B."/>
            <person name="Dewar J."/>
            <person name="Goldberg J."/>
            <person name="Griggs A."/>
            <person name="Gujja S."/>
            <person name="Hansen M."/>
            <person name="Howarth C."/>
            <person name="Imamovic A."/>
            <person name="Larimer J."/>
            <person name="McCowan C."/>
            <person name="Murphy C."/>
            <person name="Neiman D."/>
            <person name="Pearson M."/>
            <person name="Priest M."/>
            <person name="Roberts A."/>
            <person name="Saif S."/>
            <person name="Shea T."/>
            <person name="Sisk P."/>
            <person name="Sykes S."/>
            <person name="Wortman J."/>
            <person name="Nusbaum C."/>
            <person name="Birren B."/>
        </authorList>
    </citation>
    <scope>NUCLEOTIDE SEQUENCE [LARGE SCALE GENOMIC DNA]</scope>
    <source>
        <strain evidence="4 5">90A8</strain>
    </source>
</reference>
<feature type="chain" id="PRO_5002395317" evidence="3">
    <location>
        <begin position="34"/>
        <end position="458"/>
    </location>
</feature>
<accession>A0A0E2H4I1</accession>
<evidence type="ECO:0000313" key="4">
    <source>
        <dbReference type="EMBL" id="ENZ08432.1"/>
    </source>
</evidence>
<dbReference type="Gene3D" id="2.10.270.10">
    <property type="entry name" value="Cholin Binding"/>
    <property type="match status" value="4"/>
</dbReference>
<organism evidence="4 5">
    <name type="scientific">[Clostridium] clostridioforme 90A8</name>
    <dbReference type="NCBI Taxonomy" id="999408"/>
    <lineage>
        <taxon>Bacteria</taxon>
        <taxon>Bacillati</taxon>
        <taxon>Bacillota</taxon>
        <taxon>Clostridia</taxon>
        <taxon>Lachnospirales</taxon>
        <taxon>Lachnospiraceae</taxon>
        <taxon>Enterocloster</taxon>
    </lineage>
</organism>
<feature type="repeat" description="Cell wall-binding" evidence="2">
    <location>
        <begin position="127"/>
        <end position="146"/>
    </location>
</feature>
<dbReference type="AlphaFoldDB" id="A0A0E2H4I1"/>
<dbReference type="PATRIC" id="fig|999408.3.peg.5327"/>
<sequence>MKKQIKVLAVLSTAMFMAAVTPNFIGTASTAYAKNVGWTEENGNWYYYDSYGEAITDTWKKNGDDWYYLDSDGIRAANRQIDEYYVGEDGKRVSMKWVSVENEDFWDEDDAPEFLYYYYGRDGKALTSRWASINGSWYYFNEDGIMQTGSITVDGYNYYLGEDGSRKTGWILMADETDDPEYVESWYYFDNTGKRIENEVDKKIDGQYYTFVDGRMQTGWYKLPVQAAAESGEAQTATPSEAAPVSEQTAAGYQYYDEDGKRASGWRTIEGVEGLSEEAELYRFYFKNGKPYHAEKGLELFTIDSRKYAFNTKGEMQTGKKVVNLEDGNVANFYFDEEGVMKTGKQVIFDEDLGETQNWYFHTDGSRKGQGFHGIKDNVLYVYGLRQEADKDLRFAPVELNGNQYLVNSNGAVQKATSSSKSNAMPELGSGYKDFKDENDKVWTVNTEGVIQSQNTAQ</sequence>
<evidence type="ECO:0000256" key="2">
    <source>
        <dbReference type="PROSITE-ProRule" id="PRU00591"/>
    </source>
</evidence>
<protein>
    <submittedName>
        <fullName evidence="4">Cell wall binding repeat-containing protein</fullName>
    </submittedName>
</protein>
<name>A0A0E2H4I1_9FIRM</name>
<dbReference type="PROSITE" id="PS51170">
    <property type="entry name" value="CW"/>
    <property type="match status" value="2"/>
</dbReference>
<dbReference type="GeneID" id="57962059"/>
<evidence type="ECO:0000256" key="3">
    <source>
        <dbReference type="SAM" id="SignalP"/>
    </source>
</evidence>
<dbReference type="Pfam" id="PF19127">
    <property type="entry name" value="Choline_bind_3"/>
    <property type="match status" value="1"/>
</dbReference>
<dbReference type="Proteomes" id="UP000013085">
    <property type="component" value="Unassembled WGS sequence"/>
</dbReference>
<dbReference type="InterPro" id="IPR018337">
    <property type="entry name" value="Cell_wall/Cho-bd_repeat"/>
</dbReference>
<keyword evidence="3" id="KW-0732">Signal</keyword>
<gene>
    <name evidence="4" type="ORF">HMPREF1090_04946</name>
</gene>
<evidence type="ECO:0000256" key="1">
    <source>
        <dbReference type="ARBA" id="ARBA00022737"/>
    </source>
</evidence>